<reference evidence="1" key="1">
    <citation type="submission" date="2021-06" db="EMBL/GenBank/DDBJ databases">
        <authorList>
            <person name="Kallberg Y."/>
            <person name="Tangrot J."/>
            <person name="Rosling A."/>
        </authorList>
    </citation>
    <scope>NUCLEOTIDE SEQUENCE</scope>
    <source>
        <strain evidence="1">MA461A</strain>
    </source>
</reference>
<proteinExistence type="predicted"/>
<dbReference type="EMBL" id="CAJVQC010024171">
    <property type="protein sequence ID" value="CAG8725498.1"/>
    <property type="molecule type" value="Genomic_DNA"/>
</dbReference>
<name>A0ACA9PUH4_9GLOM</name>
<keyword evidence="2" id="KW-1185">Reference proteome</keyword>
<evidence type="ECO:0000313" key="2">
    <source>
        <dbReference type="Proteomes" id="UP000789920"/>
    </source>
</evidence>
<evidence type="ECO:0000313" key="1">
    <source>
        <dbReference type="EMBL" id="CAG8725498.1"/>
    </source>
</evidence>
<dbReference type="Proteomes" id="UP000789920">
    <property type="component" value="Unassembled WGS sequence"/>
</dbReference>
<comment type="caution">
    <text evidence="1">The sequence shown here is derived from an EMBL/GenBank/DDBJ whole genome shotgun (WGS) entry which is preliminary data.</text>
</comment>
<sequence length="69" mass="7638">STQTENFSNTIAIQTESTINTVATQTEIIRDIHFLAKGGFATIFKAICKEGNGIQKQDNYKELVNNGLF</sequence>
<accession>A0ACA9PUH4</accession>
<organism evidence="1 2">
    <name type="scientific">Racocetra persica</name>
    <dbReference type="NCBI Taxonomy" id="160502"/>
    <lineage>
        <taxon>Eukaryota</taxon>
        <taxon>Fungi</taxon>
        <taxon>Fungi incertae sedis</taxon>
        <taxon>Mucoromycota</taxon>
        <taxon>Glomeromycotina</taxon>
        <taxon>Glomeromycetes</taxon>
        <taxon>Diversisporales</taxon>
        <taxon>Gigasporaceae</taxon>
        <taxon>Racocetra</taxon>
    </lineage>
</organism>
<gene>
    <name evidence="1" type="ORF">RPERSI_LOCUS11661</name>
</gene>
<protein>
    <submittedName>
        <fullName evidence="1">21972_t:CDS:1</fullName>
    </submittedName>
</protein>
<feature type="non-terminal residue" evidence="1">
    <location>
        <position position="1"/>
    </location>
</feature>